<evidence type="ECO:0000256" key="1">
    <source>
        <dbReference type="SAM" id="Phobius"/>
    </source>
</evidence>
<protein>
    <submittedName>
        <fullName evidence="4">Diguanylate cyclase</fullName>
    </submittedName>
    <submittedName>
        <fullName evidence="3">GGDEF domain-containing protein</fullName>
    </submittedName>
</protein>
<sequence length="338" mass="37794">MEKFKLNLSFVIVSMIIIVVLVTSSISIWISYKSYSEMLTQPNHALQEAFIEEVSDIAEIYVQESLQNSQTEFLVKDRLEQAVSQLQKESVVSVSVFFKKILLPLLLIVAIVFILVLWFVLKIIRPLQDIVKSGQEGCGINDLKLVNDWYAEASNLKDAMLKVKADSQNKIKELTDQLKLDSLTGIPNRRSMDQVLSNLIAEKVPHAIILIDLDEFKSVNDTYGHTVGDEVLKAFANKMKESVQGSCFRYGGEEFLIILPYTAIEDAVKLAEELRVKQAQAENPSGRPVTLSAGVTVFSSSICDPNQLIAIADQALYEAKQSGRNCIRVVEDFSRISS</sequence>
<dbReference type="GeneID" id="48278687"/>
<dbReference type="GO" id="GO:0005886">
    <property type="term" value="C:plasma membrane"/>
    <property type="evidence" value="ECO:0007669"/>
    <property type="project" value="TreeGrafter"/>
</dbReference>
<dbReference type="Pfam" id="PF00990">
    <property type="entry name" value="GGDEF"/>
    <property type="match status" value="1"/>
</dbReference>
<dbReference type="SMART" id="SM00267">
    <property type="entry name" value="GGDEF"/>
    <property type="match status" value="1"/>
</dbReference>
<keyword evidence="1" id="KW-0472">Membrane</keyword>
<keyword evidence="1" id="KW-0812">Transmembrane</keyword>
<reference evidence="3 5" key="1">
    <citation type="submission" date="2017-03" db="EMBL/GenBank/DDBJ databases">
        <title>The whole genome sequencing and assembly of Lysinibacillus sphaericus DSM 28T strain.</title>
        <authorList>
            <person name="Lee Y.-J."/>
            <person name="Yi H."/>
            <person name="Bahn Y.-S."/>
            <person name="Kim J.F."/>
            <person name="Lee D.-W."/>
        </authorList>
    </citation>
    <scope>NUCLEOTIDE SEQUENCE [LARGE SCALE GENOMIC DNA]</scope>
    <source>
        <strain evidence="3 5">DSM 28</strain>
    </source>
</reference>
<gene>
    <name evidence="4" type="primary">pleD_1</name>
    <name evidence="3" type="ORF">LS41612_20985</name>
    <name evidence="4" type="ORF">NCTC10338_00465</name>
</gene>
<dbReference type="Proteomes" id="UP000255295">
    <property type="component" value="Unassembled WGS sequence"/>
</dbReference>
<reference evidence="4 6" key="2">
    <citation type="submission" date="2018-06" db="EMBL/GenBank/DDBJ databases">
        <authorList>
            <consortium name="Pathogen Informatics"/>
            <person name="Doyle S."/>
        </authorList>
    </citation>
    <scope>NUCLEOTIDE SEQUENCE [LARGE SCALE GENOMIC DNA]</scope>
    <source>
        <strain evidence="4 6">NCTC10338</strain>
    </source>
</reference>
<dbReference type="InterPro" id="IPR000160">
    <property type="entry name" value="GGDEF_dom"/>
</dbReference>
<accession>A0A2S0K5J9</accession>
<dbReference type="PANTHER" id="PTHR45138:SF24">
    <property type="entry name" value="DIGUANYLATE CYCLASE DGCC-RELATED"/>
    <property type="match status" value="1"/>
</dbReference>
<dbReference type="EMBL" id="CP019980">
    <property type="protein sequence ID" value="AVK98618.1"/>
    <property type="molecule type" value="Genomic_DNA"/>
</dbReference>
<dbReference type="RefSeq" id="WP_024364659.1">
    <property type="nucleotide sequence ID" value="NZ_BJNS01000074.1"/>
</dbReference>
<evidence type="ECO:0000259" key="2">
    <source>
        <dbReference type="PROSITE" id="PS50887"/>
    </source>
</evidence>
<organism evidence="3 5">
    <name type="scientific">Lysinibacillus sphaericus</name>
    <name type="common">Bacillus sphaericus</name>
    <dbReference type="NCBI Taxonomy" id="1421"/>
    <lineage>
        <taxon>Bacteria</taxon>
        <taxon>Bacillati</taxon>
        <taxon>Bacillota</taxon>
        <taxon>Bacilli</taxon>
        <taxon>Bacillales</taxon>
        <taxon>Bacillaceae</taxon>
        <taxon>Lysinibacillus</taxon>
    </lineage>
</organism>
<feature type="domain" description="GGDEF" evidence="2">
    <location>
        <begin position="204"/>
        <end position="332"/>
    </location>
</feature>
<dbReference type="EMBL" id="UFSZ01000001">
    <property type="protein sequence ID" value="SUV15400.1"/>
    <property type="molecule type" value="Genomic_DNA"/>
</dbReference>
<keyword evidence="1" id="KW-1133">Transmembrane helix</keyword>
<dbReference type="FunFam" id="3.30.70.270:FF:000001">
    <property type="entry name" value="Diguanylate cyclase domain protein"/>
    <property type="match status" value="1"/>
</dbReference>
<dbReference type="CDD" id="cd01949">
    <property type="entry name" value="GGDEF"/>
    <property type="match status" value="1"/>
</dbReference>
<evidence type="ECO:0000313" key="5">
    <source>
        <dbReference type="Proteomes" id="UP000238825"/>
    </source>
</evidence>
<dbReference type="Proteomes" id="UP000238825">
    <property type="component" value="Chromosome"/>
</dbReference>
<feature type="transmembrane region" description="Helical" evidence="1">
    <location>
        <begin position="7"/>
        <end position="32"/>
    </location>
</feature>
<dbReference type="GO" id="GO:0043709">
    <property type="term" value="P:cell adhesion involved in single-species biofilm formation"/>
    <property type="evidence" value="ECO:0007669"/>
    <property type="project" value="TreeGrafter"/>
</dbReference>
<dbReference type="PROSITE" id="PS50887">
    <property type="entry name" value="GGDEF"/>
    <property type="match status" value="1"/>
</dbReference>
<name>A0A2S0K5J9_LYSSH</name>
<dbReference type="PANTHER" id="PTHR45138">
    <property type="entry name" value="REGULATORY COMPONENTS OF SENSORY TRANSDUCTION SYSTEM"/>
    <property type="match status" value="1"/>
</dbReference>
<evidence type="ECO:0000313" key="4">
    <source>
        <dbReference type="EMBL" id="SUV15400.1"/>
    </source>
</evidence>
<dbReference type="Gene3D" id="3.30.70.270">
    <property type="match status" value="1"/>
</dbReference>
<dbReference type="InterPro" id="IPR043128">
    <property type="entry name" value="Rev_trsase/Diguanyl_cyclase"/>
</dbReference>
<evidence type="ECO:0000313" key="3">
    <source>
        <dbReference type="EMBL" id="AVK98618.1"/>
    </source>
</evidence>
<dbReference type="AlphaFoldDB" id="A0A2S0K5J9"/>
<dbReference type="GO" id="GO:0052621">
    <property type="term" value="F:diguanylate cyclase activity"/>
    <property type="evidence" value="ECO:0007669"/>
    <property type="project" value="TreeGrafter"/>
</dbReference>
<evidence type="ECO:0000313" key="6">
    <source>
        <dbReference type="Proteomes" id="UP000255295"/>
    </source>
</evidence>
<dbReference type="InterPro" id="IPR050469">
    <property type="entry name" value="Diguanylate_Cyclase"/>
</dbReference>
<dbReference type="GO" id="GO:1902201">
    <property type="term" value="P:negative regulation of bacterial-type flagellum-dependent cell motility"/>
    <property type="evidence" value="ECO:0007669"/>
    <property type="project" value="TreeGrafter"/>
</dbReference>
<feature type="transmembrane region" description="Helical" evidence="1">
    <location>
        <begin position="101"/>
        <end position="121"/>
    </location>
</feature>
<dbReference type="SUPFAM" id="SSF55073">
    <property type="entry name" value="Nucleotide cyclase"/>
    <property type="match status" value="1"/>
</dbReference>
<proteinExistence type="predicted"/>
<dbReference type="InterPro" id="IPR029787">
    <property type="entry name" value="Nucleotide_cyclase"/>
</dbReference>
<dbReference type="NCBIfam" id="TIGR00254">
    <property type="entry name" value="GGDEF"/>
    <property type="match status" value="1"/>
</dbReference>